<keyword evidence="3" id="KW-1185">Reference proteome</keyword>
<feature type="compositionally biased region" description="Polar residues" evidence="1">
    <location>
        <begin position="17"/>
        <end position="31"/>
    </location>
</feature>
<evidence type="ECO:0000313" key="2">
    <source>
        <dbReference type="EMBL" id="GAA3499611.1"/>
    </source>
</evidence>
<evidence type="ECO:0000256" key="1">
    <source>
        <dbReference type="SAM" id="MobiDB-lite"/>
    </source>
</evidence>
<dbReference type="EMBL" id="BAAAXF010000047">
    <property type="protein sequence ID" value="GAA3499611.1"/>
    <property type="molecule type" value="Genomic_DNA"/>
</dbReference>
<feature type="region of interest" description="Disordered" evidence="1">
    <location>
        <begin position="1"/>
        <end position="74"/>
    </location>
</feature>
<comment type="caution">
    <text evidence="2">The sequence shown here is derived from an EMBL/GenBank/DDBJ whole genome shotgun (WGS) entry which is preliminary data.</text>
</comment>
<reference evidence="3" key="1">
    <citation type="journal article" date="2019" name="Int. J. Syst. Evol. Microbiol.">
        <title>The Global Catalogue of Microorganisms (GCM) 10K type strain sequencing project: providing services to taxonomists for standard genome sequencing and annotation.</title>
        <authorList>
            <consortium name="The Broad Institute Genomics Platform"/>
            <consortium name="The Broad Institute Genome Sequencing Center for Infectious Disease"/>
            <person name="Wu L."/>
            <person name="Ma J."/>
        </authorList>
    </citation>
    <scope>NUCLEOTIDE SEQUENCE [LARGE SCALE GENOMIC DNA]</scope>
    <source>
        <strain evidence="3">JCM 4816</strain>
    </source>
</reference>
<dbReference type="Proteomes" id="UP001501455">
    <property type="component" value="Unassembled WGS sequence"/>
</dbReference>
<sequence>MAATVRRRAVPTRTTAQPSGNMTPVKTSPQTRPVPVKEEPPVPENAPAGPVPAPAEEPEEEGLSLESLPSAWAA</sequence>
<feature type="compositionally biased region" description="Basic residues" evidence="1">
    <location>
        <begin position="1"/>
        <end position="10"/>
    </location>
</feature>
<organism evidence="2 3">
    <name type="scientific">Streptomyces prasinosporus</name>
    <dbReference type="NCBI Taxonomy" id="68256"/>
    <lineage>
        <taxon>Bacteria</taxon>
        <taxon>Bacillati</taxon>
        <taxon>Actinomycetota</taxon>
        <taxon>Actinomycetes</taxon>
        <taxon>Kitasatosporales</taxon>
        <taxon>Streptomycetaceae</taxon>
        <taxon>Streptomyces</taxon>
        <taxon>Streptomyces albogriseolus group</taxon>
    </lineage>
</organism>
<evidence type="ECO:0000313" key="3">
    <source>
        <dbReference type="Proteomes" id="UP001501455"/>
    </source>
</evidence>
<name>A0ABP6TW75_9ACTN</name>
<proteinExistence type="predicted"/>
<accession>A0ABP6TW75</accession>
<gene>
    <name evidence="2" type="ORF">GCM10019016_067150</name>
</gene>
<protein>
    <submittedName>
        <fullName evidence="2">Uncharacterized protein</fullName>
    </submittedName>
</protein>